<protein>
    <submittedName>
        <fullName evidence="2">SGNH/GDSL hydrolase family protein</fullName>
        <ecNumber evidence="2">3.1.-.-</ecNumber>
    </submittedName>
</protein>
<gene>
    <name evidence="2" type="ORF">AAGV28_07015</name>
</gene>
<dbReference type="Proteomes" id="UP001574169">
    <property type="component" value="Unassembled WGS sequence"/>
</dbReference>
<keyword evidence="2" id="KW-0378">Hydrolase</keyword>
<feature type="domain" description="SGNH hydrolase-type esterase" evidence="1">
    <location>
        <begin position="557"/>
        <end position="724"/>
    </location>
</feature>
<dbReference type="CDD" id="cd00229">
    <property type="entry name" value="SGNH_hydrolase"/>
    <property type="match status" value="1"/>
</dbReference>
<evidence type="ECO:0000313" key="3">
    <source>
        <dbReference type="Proteomes" id="UP001574169"/>
    </source>
</evidence>
<organism evidence="2 3">
    <name type="scientific">Flavobacterium zubiriense</name>
    <dbReference type="NCBI Taxonomy" id="3138075"/>
    <lineage>
        <taxon>Bacteria</taxon>
        <taxon>Pseudomonadati</taxon>
        <taxon>Bacteroidota</taxon>
        <taxon>Flavobacteriia</taxon>
        <taxon>Flavobacteriales</taxon>
        <taxon>Flavobacteriaceae</taxon>
        <taxon>Flavobacterium</taxon>
    </lineage>
</organism>
<dbReference type="InterPro" id="IPR036514">
    <property type="entry name" value="SGNH_hydro_sf"/>
</dbReference>
<dbReference type="RefSeq" id="WP_373406111.1">
    <property type="nucleotide sequence ID" value="NZ_JBCFQL010000006.1"/>
</dbReference>
<dbReference type="Gene3D" id="1.20.5.320">
    <property type="entry name" value="6-Phosphogluconate Dehydrogenase, domain 3"/>
    <property type="match status" value="1"/>
</dbReference>
<dbReference type="Pfam" id="PF13472">
    <property type="entry name" value="Lipase_GDSL_2"/>
    <property type="match status" value="1"/>
</dbReference>
<accession>A0ABV4TAX5</accession>
<dbReference type="SUPFAM" id="SSF52266">
    <property type="entry name" value="SGNH hydrolase"/>
    <property type="match status" value="1"/>
</dbReference>
<name>A0ABV4TAX5_9FLAO</name>
<comment type="caution">
    <text evidence="2">The sequence shown here is derived from an EMBL/GenBank/DDBJ whole genome shotgun (WGS) entry which is preliminary data.</text>
</comment>
<dbReference type="EC" id="3.1.-.-" evidence="2"/>
<dbReference type="EMBL" id="JBCFQL010000006">
    <property type="protein sequence ID" value="MFA9191118.1"/>
    <property type="molecule type" value="Genomic_DNA"/>
</dbReference>
<sequence length="737" mass="79625">MSLLNWADKKNSPNLADFITKYGSEYCLTAEEINAMRDAVNEMATIQQSVFLGTAEPDYTPTGNGRGYWIAIKAGTYANYGSVVLGANEIAFIIRDAAGAFTISKSTLDLSTAIGPQGPQGQQGPAGPTGPAGTANMVTWSAIAFASGSQVNHLGKDWVANANTVAGDVPGTSSKWVERLSGYAIPTVLKSAVKNVNLVTGNIRANQGIVYNTAGTYSNSNTDYDALVLPIDANTIYKISGFFKSAGTILGFFREDSVGSGTFTKVPESECYLFSYFNKTRFLLGGGDLSASENISTFKTPNISGLFLIINTRWDGSNTASTLIVNKSPFVAYEQNDQVQPTAIGSKEIEDAHNYFLRNKTEFDLSVKSAVVSTSAVESNTKNLFNEDNIAKGWGVVYNTTNGITANDDYDCAVIPVTANAIYTISGDLLAKDGISGGQNYFFGRLTSGKYVPIADSELTTYYPENGATSNKAYRQGVRPALTTFQVPNVSGDLFLVLNTRFLTFNNKSTLQVEQGIISTFYANAKSSTLKDFLGYSIKPKVLPQYPYQWEGKRIYFFGDSVTSGTYPSIVGNNLNCNIVNYGSSGSDTLRMYNIVTGTGYPLPNYNMCHAVVLMIGHNGDSGGNGTVADITTAPYPSTFWGNVGKTIEYFQVNYPSIKIYFSTLHLTDRDSYNNSKTKSNLITDICEYYSIPVIDTLRTCGINKKNIMTYVPDLTHPNASGDALIAKALSIGLTSK</sequence>
<reference evidence="2 3" key="1">
    <citation type="submission" date="2024-04" db="EMBL/GenBank/DDBJ databases">
        <title>New Clade of Flavobacterium.</title>
        <authorList>
            <person name="Matos L."/>
            <person name="Proenca D.N."/>
            <person name="Fransisco R.M."/>
            <person name="Chung A.P."/>
            <person name="Maccario L."/>
            <person name="Sorensen S.J."/>
            <person name="Morais P.V."/>
        </authorList>
    </citation>
    <scope>NUCLEOTIDE SEQUENCE [LARGE SCALE GENOMIC DNA]</scope>
    <source>
        <strain evidence="2 3">FZUC8N2.13</strain>
    </source>
</reference>
<evidence type="ECO:0000313" key="2">
    <source>
        <dbReference type="EMBL" id="MFA9191118.1"/>
    </source>
</evidence>
<dbReference type="Gene3D" id="3.40.50.1110">
    <property type="entry name" value="SGNH hydrolase"/>
    <property type="match status" value="1"/>
</dbReference>
<proteinExistence type="predicted"/>
<dbReference type="InterPro" id="IPR013830">
    <property type="entry name" value="SGNH_hydro"/>
</dbReference>
<dbReference type="GO" id="GO:0016787">
    <property type="term" value="F:hydrolase activity"/>
    <property type="evidence" value="ECO:0007669"/>
    <property type="project" value="UniProtKB-KW"/>
</dbReference>
<keyword evidence="3" id="KW-1185">Reference proteome</keyword>
<evidence type="ECO:0000259" key="1">
    <source>
        <dbReference type="Pfam" id="PF13472"/>
    </source>
</evidence>